<dbReference type="InterPro" id="IPR009875">
    <property type="entry name" value="PilZ_domain"/>
</dbReference>
<keyword evidence="1 2" id="KW-0597">Phosphoprotein</keyword>
<dbReference type="SUPFAM" id="SSF52172">
    <property type="entry name" value="CheY-like"/>
    <property type="match status" value="1"/>
</dbReference>
<dbReference type="GO" id="GO:0035438">
    <property type="term" value="F:cyclic-di-GMP binding"/>
    <property type="evidence" value="ECO:0007669"/>
    <property type="project" value="InterPro"/>
</dbReference>
<dbReference type="InterPro" id="IPR011006">
    <property type="entry name" value="CheY-like_superfamily"/>
</dbReference>
<dbReference type="PANTHER" id="PTHR44591:SF3">
    <property type="entry name" value="RESPONSE REGULATORY DOMAIN-CONTAINING PROTEIN"/>
    <property type="match status" value="1"/>
</dbReference>
<name>A0A1F7F830_UNCRA</name>
<evidence type="ECO:0000256" key="1">
    <source>
        <dbReference type="ARBA" id="ARBA00022553"/>
    </source>
</evidence>
<dbReference type="Gene3D" id="3.40.50.2300">
    <property type="match status" value="1"/>
</dbReference>
<dbReference type="PROSITE" id="PS50110">
    <property type="entry name" value="RESPONSE_REGULATORY"/>
    <property type="match status" value="1"/>
</dbReference>
<sequence length="219" mass="24837">MPLKQKIFIVDDEPEDIFLVHKMLKKQGFQYVACCEGGCHFPNLLPYINVDVIISDFSMAGIGGQEILSKIKKHKDAAKAKVIFYSERDINFSHARAGVECVFTRRIDFVKLTQVLLGILQNRVSSEKRLFKRFKKHPAVAVDPDTNAIDSVVDVSLSGIGFHSKYPFDLNHRLKVGIKAWDEKKYTFREGVIVRKDPEKTGVRYGLQFEKPVIAPIAA</sequence>
<comment type="caution">
    <text evidence="4">The sequence shown here is derived from an EMBL/GenBank/DDBJ whole genome shotgun (WGS) entry which is preliminary data.</text>
</comment>
<dbReference type="Pfam" id="PF00072">
    <property type="entry name" value="Response_reg"/>
    <property type="match status" value="1"/>
</dbReference>
<dbReference type="SMART" id="SM00448">
    <property type="entry name" value="REC"/>
    <property type="match status" value="1"/>
</dbReference>
<gene>
    <name evidence="4" type="ORF">A2519_07525</name>
</gene>
<dbReference type="InterPro" id="IPR050595">
    <property type="entry name" value="Bact_response_regulator"/>
</dbReference>
<evidence type="ECO:0000313" key="4">
    <source>
        <dbReference type="EMBL" id="OGK02783.1"/>
    </source>
</evidence>
<evidence type="ECO:0000259" key="3">
    <source>
        <dbReference type="PROSITE" id="PS50110"/>
    </source>
</evidence>
<accession>A0A1F7F830</accession>
<protein>
    <recommendedName>
        <fullName evidence="3">Response regulatory domain-containing protein</fullName>
    </recommendedName>
</protein>
<feature type="domain" description="Response regulatory" evidence="3">
    <location>
        <begin position="6"/>
        <end position="120"/>
    </location>
</feature>
<dbReference type="Pfam" id="PF07238">
    <property type="entry name" value="PilZ"/>
    <property type="match status" value="1"/>
</dbReference>
<evidence type="ECO:0000313" key="5">
    <source>
        <dbReference type="Proteomes" id="UP000179243"/>
    </source>
</evidence>
<dbReference type="InterPro" id="IPR001789">
    <property type="entry name" value="Sig_transdc_resp-reg_receiver"/>
</dbReference>
<dbReference type="GO" id="GO:0000160">
    <property type="term" value="P:phosphorelay signal transduction system"/>
    <property type="evidence" value="ECO:0007669"/>
    <property type="project" value="InterPro"/>
</dbReference>
<dbReference type="EMBL" id="MFYX01000102">
    <property type="protein sequence ID" value="OGK02783.1"/>
    <property type="molecule type" value="Genomic_DNA"/>
</dbReference>
<proteinExistence type="predicted"/>
<reference evidence="4 5" key="1">
    <citation type="journal article" date="2016" name="Nat. Commun.">
        <title>Thousands of microbial genomes shed light on interconnected biogeochemical processes in an aquifer system.</title>
        <authorList>
            <person name="Anantharaman K."/>
            <person name="Brown C.T."/>
            <person name="Hug L.A."/>
            <person name="Sharon I."/>
            <person name="Castelle C.J."/>
            <person name="Probst A.J."/>
            <person name="Thomas B.C."/>
            <person name="Singh A."/>
            <person name="Wilkins M.J."/>
            <person name="Karaoz U."/>
            <person name="Brodie E.L."/>
            <person name="Williams K.H."/>
            <person name="Hubbard S.S."/>
            <person name="Banfield J.F."/>
        </authorList>
    </citation>
    <scope>NUCLEOTIDE SEQUENCE [LARGE SCALE GENOMIC DNA]</scope>
</reference>
<dbReference type="AlphaFoldDB" id="A0A1F7F830"/>
<evidence type="ECO:0000256" key="2">
    <source>
        <dbReference type="PROSITE-ProRule" id="PRU00169"/>
    </source>
</evidence>
<dbReference type="PANTHER" id="PTHR44591">
    <property type="entry name" value="STRESS RESPONSE REGULATOR PROTEIN 1"/>
    <property type="match status" value="1"/>
</dbReference>
<dbReference type="Proteomes" id="UP000179243">
    <property type="component" value="Unassembled WGS sequence"/>
</dbReference>
<organism evidence="4 5">
    <name type="scientific">Candidatus Raymondbacteria bacterium RIFOXYD12_FULL_49_13</name>
    <dbReference type="NCBI Taxonomy" id="1817890"/>
    <lineage>
        <taxon>Bacteria</taxon>
        <taxon>Raymondiibacteriota</taxon>
    </lineage>
</organism>
<feature type="modified residue" description="4-aspartylphosphate" evidence="2">
    <location>
        <position position="56"/>
    </location>
</feature>